<reference evidence="2" key="2">
    <citation type="submission" date="2014-03" db="EMBL/GenBank/DDBJ databases">
        <title>The whipworm genome and dual-species transcriptomics of an intimate host-pathogen interaction.</title>
        <authorList>
            <person name="Foth B.J."/>
            <person name="Tsai I.J."/>
            <person name="Reid A.J."/>
            <person name="Bancroft A.J."/>
            <person name="Nichol S."/>
            <person name="Tracey A."/>
            <person name="Holroyd N."/>
            <person name="Cotton J.A."/>
            <person name="Stanley E.J."/>
            <person name="Zarowiecki M."/>
            <person name="Liu J.Z."/>
            <person name="Huckvale T."/>
            <person name="Cooper P.J."/>
            <person name="Grencis R.K."/>
            <person name="Berriman M."/>
        </authorList>
    </citation>
    <scope>NUCLEOTIDE SEQUENCE [LARGE SCALE GENOMIC DNA]</scope>
</reference>
<dbReference type="PANTHER" id="PTHR46339:SF9">
    <property type="entry name" value="BPTI_KUNITZ INHIBITOR DOMAIN-CONTAINING PROTEIN"/>
    <property type="match status" value="1"/>
</dbReference>
<feature type="domain" description="BPTI/Kunitz inhibitor" evidence="1">
    <location>
        <begin position="236"/>
        <end position="289"/>
    </location>
</feature>
<dbReference type="STRING" id="36087.A0A077ZET4"/>
<feature type="domain" description="BPTI/Kunitz inhibitor" evidence="1">
    <location>
        <begin position="444"/>
        <end position="494"/>
    </location>
</feature>
<evidence type="ECO:0000313" key="2">
    <source>
        <dbReference type="EMBL" id="CDW58038.1"/>
    </source>
</evidence>
<dbReference type="InterPro" id="IPR006150">
    <property type="entry name" value="Cys_repeat_1"/>
</dbReference>
<accession>A0A077ZET4</accession>
<dbReference type="InterPro" id="IPR028150">
    <property type="entry name" value="Lustrin_cystein"/>
</dbReference>
<dbReference type="InterPro" id="IPR053014">
    <property type="entry name" value="Cuticle_assoc_divergent"/>
</dbReference>
<organism evidence="2 3">
    <name type="scientific">Trichuris trichiura</name>
    <name type="common">Whipworm</name>
    <name type="synonym">Trichocephalus trichiurus</name>
    <dbReference type="NCBI Taxonomy" id="36087"/>
    <lineage>
        <taxon>Eukaryota</taxon>
        <taxon>Metazoa</taxon>
        <taxon>Ecdysozoa</taxon>
        <taxon>Nematoda</taxon>
        <taxon>Enoplea</taxon>
        <taxon>Dorylaimia</taxon>
        <taxon>Trichinellida</taxon>
        <taxon>Trichuridae</taxon>
        <taxon>Trichuris</taxon>
    </lineage>
</organism>
<dbReference type="OrthoDB" id="4473401at2759"/>
<dbReference type="InterPro" id="IPR020901">
    <property type="entry name" value="Prtase_inh_Kunz-CS"/>
</dbReference>
<dbReference type="CDD" id="cd22593">
    <property type="entry name" value="Kunitz_conkunitzin"/>
    <property type="match status" value="1"/>
</dbReference>
<dbReference type="EMBL" id="HG806256">
    <property type="protein sequence ID" value="CDW58038.1"/>
    <property type="molecule type" value="Genomic_DNA"/>
</dbReference>
<dbReference type="SUPFAM" id="SSF57362">
    <property type="entry name" value="BPTI-like"/>
    <property type="match status" value="5"/>
</dbReference>
<dbReference type="PROSITE" id="PS00280">
    <property type="entry name" value="BPTI_KUNITZ_1"/>
    <property type="match status" value="3"/>
</dbReference>
<protein>
    <submittedName>
        <fullName evidence="2">Kunitz:Bovine pancreatic trypsin</fullName>
    </submittedName>
</protein>
<reference evidence="2" key="1">
    <citation type="submission" date="2014-01" db="EMBL/GenBank/DDBJ databases">
        <authorList>
            <person name="Aslett M."/>
        </authorList>
    </citation>
    <scope>NUCLEOTIDE SEQUENCE</scope>
</reference>
<evidence type="ECO:0000259" key="1">
    <source>
        <dbReference type="PROSITE" id="PS50279"/>
    </source>
</evidence>
<name>A0A077ZET4_TRITR</name>
<dbReference type="Proteomes" id="UP000030665">
    <property type="component" value="Unassembled WGS sequence"/>
</dbReference>
<keyword evidence="3" id="KW-1185">Reference proteome</keyword>
<dbReference type="Gene3D" id="4.10.410.10">
    <property type="entry name" value="Pancreatic trypsin inhibitor Kunitz domain"/>
    <property type="match status" value="5"/>
</dbReference>
<feature type="domain" description="BPTI/Kunitz inhibitor" evidence="1">
    <location>
        <begin position="655"/>
        <end position="706"/>
    </location>
</feature>
<dbReference type="Pfam" id="PF00014">
    <property type="entry name" value="Kunitz_BPTI"/>
    <property type="match status" value="5"/>
</dbReference>
<sequence length="1078" mass="117461">MDSAEGRPSEGGPCEGHCYSTKGTRNAPRNSAPFAGLPADQVSALAFSLRLSSVPLIIRMRSGTLFFENMFCDCFSIAESSKFGEPCSQNTDCMHNMFCPAGICLCSPGYIDIGEHLINPGQSNCGHSRQCEAVWPGSYCEEGKCMCPRGQQPAVTKDGVVCHRAGQFGRHMLNEFLTLRFCPLPEEVQNNPSVLPNGKCEGSVEQHCEGMPDLYDCIPRADTSGYMCCPNRAMTCIQSKTQAHSSLNSQSRYWYNSVTGNCEQFLFDPTSRVATANSFLNLEQCQSYCSSTCKRGSPQYTGNRPRECQSTVQCESLSGKYQCVPVGTKRLCCPTTFICSPMGGRIGHSLSPDSGSGDLIEARWYFDSPSKECRAFQYKGFGGNFNNFLTREDCVAFCVQNVCDQGEALKDLNGNVQQCSGGRGCPSSYDCRRNVCCPSKQTVCSQNKLVGTCTSAVTRFWYNAATRDCESFIYTGCNGNDNNFDNYIKCITFCRDFVRKPSCPQGEADKDSGGKYYTCSVTGGYNQCRPNFECLFDGAIYGCCPKKAYTCSLNRAPGTACGAPTSRWYFDPTDKICKTFTYLGCDGNSNNFDTNERCERYCDVGGCPYGGKPHPDARQRVCDVSGICPVGYECVTVAISNAPVRYCCPTRASICSQPPNRGTQCGAPMERFYFNPLLKQCTRFTYYGCSGNDNNFLSLSACMNFCSSSACDPGEGIIVDPATQGAMKCNPSVPNPCPAGYSCRSDSLTGTSICCGSSDMGVCPNNEQAYIDPLTQQIRECQPGAVVSCPGNFLCRPNPVRNRYFCCRVARTAMCPPGKAPYVNIMTGQPQNCVLGPFNSCPPDYSCQSASNQREGYCCTVYRKRLLTFYVLFVTSSCDHTLLALCPNNEDFYIDTVTKAPKGCSLMSHGFQQCPAGYSCKTTRPGLTTGYCCGGIAGHVTGVCPSGQPYMDGTVPRRCTAGISNSCPVGYNCLESPTRPGFYYCCSGAAAGGRIWSIHGCPPGTFAYLIQGIPQSCQPGSQTCPVGYTCQYSSVHGRYQCCGLGPMQPVGREFLYLNKRLFCNDYTNFEEVHSCISF</sequence>
<dbReference type="PROSITE" id="PS50279">
    <property type="entry name" value="BPTI_KUNITZ_2"/>
    <property type="match status" value="5"/>
</dbReference>
<dbReference type="GO" id="GO:0004867">
    <property type="term" value="F:serine-type endopeptidase inhibitor activity"/>
    <property type="evidence" value="ECO:0007669"/>
    <property type="project" value="InterPro"/>
</dbReference>
<gene>
    <name evidence="2" type="ORF">TTRE_0000633901</name>
</gene>
<dbReference type="Pfam" id="PF14625">
    <property type="entry name" value="Lustrin_cystein"/>
    <property type="match status" value="8"/>
</dbReference>
<dbReference type="InterPro" id="IPR036880">
    <property type="entry name" value="Kunitz_BPTI_sf"/>
</dbReference>
<feature type="domain" description="BPTI/Kunitz inhibitor" evidence="1">
    <location>
        <begin position="348"/>
        <end position="398"/>
    </location>
</feature>
<dbReference type="InterPro" id="IPR002223">
    <property type="entry name" value="Kunitz_BPTI"/>
</dbReference>
<dbReference type="AlphaFoldDB" id="A0A077ZET4"/>
<feature type="domain" description="BPTI/Kunitz inhibitor" evidence="1">
    <location>
        <begin position="551"/>
        <end position="602"/>
    </location>
</feature>
<dbReference type="PANTHER" id="PTHR46339">
    <property type="entry name" value="PROTEIN CBG15282-RELATED"/>
    <property type="match status" value="1"/>
</dbReference>
<dbReference type="SMART" id="SM00131">
    <property type="entry name" value="KU"/>
    <property type="match status" value="5"/>
</dbReference>
<dbReference type="PRINTS" id="PR00759">
    <property type="entry name" value="BASICPTASE"/>
</dbReference>
<dbReference type="SMART" id="SM00289">
    <property type="entry name" value="WR1"/>
    <property type="match status" value="11"/>
</dbReference>
<evidence type="ECO:0000313" key="3">
    <source>
        <dbReference type="Proteomes" id="UP000030665"/>
    </source>
</evidence>
<dbReference type="CDD" id="cd00109">
    <property type="entry name" value="Kunitz-type"/>
    <property type="match status" value="2"/>
</dbReference>
<proteinExistence type="predicted"/>